<sequence length="702" mass="79269">MEATYIRGDDGIPVLVDSSYSPSTSNGSKPEKNDNKDAIYTKKEKESKALRRPSHEEVIKAVFTIDGEGFDVILSERNGRISWSTMSALGPRSKSSRRLSGILQSRHSAIIENKAVDGIDISTLFGARVKRQQKKGNEKEEEGQCLGVILSTIEKKNHNTLREKTVFLEHPSNELCSSWVSKIKECIRSTHQRPALIKLFLQPYAGSKKGRVIYTKTILPLFQSAGVSVDLSEIKHNEYVKQEMAHLNLEDYDCIVCMGGDGTVYQVMDALMNRAQKEKDIEMKSGTNPVRSPVPLGIIPIGKTNNIAQSTMGVADEVTATLHIIHGNTQPVDICGIYAAEKFYHWAFNSQYGFAGQVLSLLGKYKALGSKKLDAAAVKALTKTKLRAYECDIEYIPGDVPDASQNTPCRTGCTVCWDEAVLKDVQEEPTSDLVQEINPLDQSFTSSTSSIIELPQDNPWRSLKGIYMNVGLFCISGMSDYAPQGFSRFTHLNNGIMDLMLVKEVERKEFVRHLRRFGNSKDPYDFPFIEMYRVKEVRFRPRYPKGWNYNDHDYNEIKYQMTREESQLQGKKSVKVVDDLGNSSKSQSVATLDLSDNSDSDEQEDTKAKEEKAPERLLGPMYRKTFSEIEMEKHKQHVRRKEEKLKVKEEAKMVSVWNIDNQLVKQLELDFKIYHGLLRICGLGVSANTEYEDVRLGCLSGM</sequence>
<accession>A0AAV2HHX6</accession>
<feature type="compositionally biased region" description="Polar residues" evidence="1">
    <location>
        <begin position="586"/>
        <end position="595"/>
    </location>
</feature>
<dbReference type="GO" id="GO:0006672">
    <property type="term" value="P:ceramide metabolic process"/>
    <property type="evidence" value="ECO:0007669"/>
    <property type="project" value="TreeGrafter"/>
</dbReference>
<dbReference type="Gene3D" id="2.60.200.40">
    <property type="match status" value="1"/>
</dbReference>
<dbReference type="PROSITE" id="PS50146">
    <property type="entry name" value="DAGK"/>
    <property type="match status" value="1"/>
</dbReference>
<feature type="region of interest" description="Disordered" evidence="1">
    <location>
        <begin position="586"/>
        <end position="614"/>
    </location>
</feature>
<gene>
    <name evidence="3" type="ORF">GSLYS_00007327001</name>
</gene>
<dbReference type="InterPro" id="IPR017438">
    <property type="entry name" value="ATP-NAD_kinase_N"/>
</dbReference>
<reference evidence="3 4" key="1">
    <citation type="submission" date="2024-04" db="EMBL/GenBank/DDBJ databases">
        <authorList>
            <consortium name="Genoscope - CEA"/>
            <person name="William W."/>
        </authorList>
    </citation>
    <scope>NUCLEOTIDE SEQUENCE [LARGE SCALE GENOMIC DNA]</scope>
</reference>
<dbReference type="InterPro" id="IPR016064">
    <property type="entry name" value="NAD/diacylglycerol_kinase_sf"/>
</dbReference>
<dbReference type="EMBL" id="CAXITT010000140">
    <property type="protein sequence ID" value="CAL1533309.1"/>
    <property type="molecule type" value="Genomic_DNA"/>
</dbReference>
<dbReference type="InterPro" id="IPR001206">
    <property type="entry name" value="Diacylglycerol_kinase_cat_dom"/>
</dbReference>
<dbReference type="GO" id="GO:0001729">
    <property type="term" value="F:ceramide kinase activity"/>
    <property type="evidence" value="ECO:0007669"/>
    <property type="project" value="TreeGrafter"/>
</dbReference>
<dbReference type="Pfam" id="PF00781">
    <property type="entry name" value="DAGK_cat"/>
    <property type="match status" value="1"/>
</dbReference>
<protein>
    <recommendedName>
        <fullName evidence="2">DAGKc domain-containing protein</fullName>
    </recommendedName>
</protein>
<evidence type="ECO:0000256" key="1">
    <source>
        <dbReference type="SAM" id="MobiDB-lite"/>
    </source>
</evidence>
<comment type="caution">
    <text evidence="3">The sequence shown here is derived from an EMBL/GenBank/DDBJ whole genome shotgun (WGS) entry which is preliminary data.</text>
</comment>
<evidence type="ECO:0000259" key="2">
    <source>
        <dbReference type="PROSITE" id="PS50146"/>
    </source>
</evidence>
<dbReference type="PANTHER" id="PTHR12358:SF26">
    <property type="entry name" value="CERAMIDE KINASE-LIKE PROTEIN"/>
    <property type="match status" value="1"/>
</dbReference>
<dbReference type="Pfam" id="PF19280">
    <property type="entry name" value="CERK_C"/>
    <property type="match status" value="1"/>
</dbReference>
<dbReference type="PANTHER" id="PTHR12358">
    <property type="entry name" value="SPHINGOSINE KINASE"/>
    <property type="match status" value="1"/>
</dbReference>
<evidence type="ECO:0000313" key="3">
    <source>
        <dbReference type="EMBL" id="CAL1533309.1"/>
    </source>
</evidence>
<evidence type="ECO:0000313" key="4">
    <source>
        <dbReference type="Proteomes" id="UP001497497"/>
    </source>
</evidence>
<dbReference type="InterPro" id="IPR045363">
    <property type="entry name" value="CERK_C"/>
</dbReference>
<dbReference type="InterPro" id="IPR050187">
    <property type="entry name" value="Lipid_Phosphate_FormReg"/>
</dbReference>
<proteinExistence type="predicted"/>
<feature type="region of interest" description="Disordered" evidence="1">
    <location>
        <begin position="1"/>
        <end position="39"/>
    </location>
</feature>
<dbReference type="AlphaFoldDB" id="A0AAV2HHX6"/>
<feature type="compositionally biased region" description="Polar residues" evidence="1">
    <location>
        <begin position="18"/>
        <end position="28"/>
    </location>
</feature>
<feature type="compositionally biased region" description="Basic and acidic residues" evidence="1">
    <location>
        <begin position="605"/>
        <end position="614"/>
    </location>
</feature>
<feature type="domain" description="DAGKc" evidence="2">
    <location>
        <begin position="192"/>
        <end position="341"/>
    </location>
</feature>
<keyword evidence="4" id="KW-1185">Reference proteome</keyword>
<organism evidence="3 4">
    <name type="scientific">Lymnaea stagnalis</name>
    <name type="common">Great pond snail</name>
    <name type="synonym">Helix stagnalis</name>
    <dbReference type="NCBI Taxonomy" id="6523"/>
    <lineage>
        <taxon>Eukaryota</taxon>
        <taxon>Metazoa</taxon>
        <taxon>Spiralia</taxon>
        <taxon>Lophotrochozoa</taxon>
        <taxon>Mollusca</taxon>
        <taxon>Gastropoda</taxon>
        <taxon>Heterobranchia</taxon>
        <taxon>Euthyneura</taxon>
        <taxon>Panpulmonata</taxon>
        <taxon>Hygrophila</taxon>
        <taxon>Lymnaeoidea</taxon>
        <taxon>Lymnaeidae</taxon>
        <taxon>Lymnaea</taxon>
    </lineage>
</organism>
<name>A0AAV2HHX6_LYMST</name>
<dbReference type="Proteomes" id="UP001497497">
    <property type="component" value="Unassembled WGS sequence"/>
</dbReference>
<feature type="compositionally biased region" description="Basic and acidic residues" evidence="1">
    <location>
        <begin position="29"/>
        <end position="39"/>
    </location>
</feature>
<dbReference type="SUPFAM" id="SSF111331">
    <property type="entry name" value="NAD kinase/diacylglycerol kinase-like"/>
    <property type="match status" value="1"/>
</dbReference>
<dbReference type="Gene3D" id="3.40.50.10330">
    <property type="entry name" value="Probable inorganic polyphosphate/atp-NAD kinase, domain 1"/>
    <property type="match status" value="1"/>
</dbReference>
<dbReference type="GO" id="GO:0016020">
    <property type="term" value="C:membrane"/>
    <property type="evidence" value="ECO:0007669"/>
    <property type="project" value="GOC"/>
</dbReference>